<evidence type="ECO:0000256" key="1">
    <source>
        <dbReference type="SAM" id="MobiDB-lite"/>
    </source>
</evidence>
<reference evidence="2 3" key="1">
    <citation type="submission" date="2013-02" db="EMBL/GenBank/DDBJ databases">
        <title>Draft Genome Sequence of Streptomyces aurantiacus, Which Produces Setomimycin.</title>
        <authorList>
            <person name="Gruening B.A."/>
            <person name="Praeg A."/>
            <person name="Erxleben A."/>
            <person name="Guenther S."/>
            <person name="Mueller M."/>
        </authorList>
    </citation>
    <scope>NUCLEOTIDE SEQUENCE [LARGE SCALE GENOMIC DNA]</scope>
    <source>
        <strain evidence="2 3">JA 4570</strain>
    </source>
</reference>
<evidence type="ECO:0000313" key="3">
    <source>
        <dbReference type="Proteomes" id="UP000014629"/>
    </source>
</evidence>
<evidence type="ECO:0000313" key="2">
    <source>
        <dbReference type="EMBL" id="EPH40860.1"/>
    </source>
</evidence>
<accession>S3ZR34</accession>
<dbReference type="PATRIC" id="fig|1286094.4.peg.6003"/>
<dbReference type="EMBL" id="AOPZ01000361">
    <property type="protein sequence ID" value="EPH40860.1"/>
    <property type="molecule type" value="Genomic_DNA"/>
</dbReference>
<comment type="caution">
    <text evidence="2">The sequence shown here is derived from an EMBL/GenBank/DDBJ whole genome shotgun (WGS) entry which is preliminary data.</text>
</comment>
<name>S3ZR34_9ACTN</name>
<organism evidence="2 3">
    <name type="scientific">Streptomyces aurantiacus JA 4570</name>
    <dbReference type="NCBI Taxonomy" id="1286094"/>
    <lineage>
        <taxon>Bacteria</taxon>
        <taxon>Bacillati</taxon>
        <taxon>Actinomycetota</taxon>
        <taxon>Actinomycetes</taxon>
        <taxon>Kitasatosporales</taxon>
        <taxon>Streptomycetaceae</taxon>
        <taxon>Streptomyces</taxon>
        <taxon>Streptomyces aurantiacus group</taxon>
    </lineage>
</organism>
<gene>
    <name evidence="2" type="ORF">STRAU_6075</name>
</gene>
<dbReference type="Proteomes" id="UP000014629">
    <property type="component" value="Unassembled WGS sequence"/>
</dbReference>
<feature type="region of interest" description="Disordered" evidence="1">
    <location>
        <begin position="1"/>
        <end position="25"/>
    </location>
</feature>
<proteinExistence type="predicted"/>
<dbReference type="AlphaFoldDB" id="S3ZR34"/>
<sequence>MAVYVITRNPAGDSSDEEQSKGGDAWLVSPKADILQGGRWKVTWKLKKPPPRGEWTAVLVSPSGFDEHDSNAHWTYDVPALRTHGVLSDKVAASGKTK</sequence>
<keyword evidence="3" id="KW-1185">Reference proteome</keyword>
<protein>
    <submittedName>
        <fullName evidence="2">Uncharacterized protein</fullName>
    </submittedName>
</protein>